<dbReference type="EMBL" id="BMOR01000058">
    <property type="protein sequence ID" value="GGN48241.1"/>
    <property type="molecule type" value="Genomic_DNA"/>
</dbReference>
<protein>
    <submittedName>
        <fullName evidence="1">Uncharacterized protein</fullName>
    </submittedName>
</protein>
<reference evidence="2" key="1">
    <citation type="journal article" date="2019" name="Int. J. Syst. Evol. Microbiol.">
        <title>The Global Catalogue of Microorganisms (GCM) 10K type strain sequencing project: providing services to taxonomists for standard genome sequencing and annotation.</title>
        <authorList>
            <consortium name="The Broad Institute Genomics Platform"/>
            <consortium name="The Broad Institute Genome Sequencing Center for Infectious Disease"/>
            <person name="Wu L."/>
            <person name="Ma J."/>
        </authorList>
    </citation>
    <scope>NUCLEOTIDE SEQUENCE [LARGE SCALE GENOMIC DNA]</scope>
    <source>
        <strain evidence="2">JCM 16918</strain>
    </source>
</reference>
<dbReference type="Proteomes" id="UP000645517">
    <property type="component" value="Unassembled WGS sequence"/>
</dbReference>
<evidence type="ECO:0000313" key="1">
    <source>
        <dbReference type="EMBL" id="GGN48241.1"/>
    </source>
</evidence>
<sequence>MEHVHHVEVRPTDTSRQIWRETLRRAAKSGVVVSRLKDCSPADRHYWETCFESSALPHMTWVAYISGNLCAMNYWTLDAENLWTAQTTPELLYANDQEDLIAKALLAAMLGSVESGSTEEWFVVTTDQDWCDWVTGGDHSDSLQVGFIHAWRFDVNALMDNPEPFQ</sequence>
<evidence type="ECO:0000313" key="2">
    <source>
        <dbReference type="Proteomes" id="UP000645517"/>
    </source>
</evidence>
<gene>
    <name evidence="1" type="ORF">GCM10010842_40460</name>
</gene>
<keyword evidence="2" id="KW-1185">Reference proteome</keyword>
<name>A0ABQ2JLC1_9DEIO</name>
<organism evidence="1 2">
    <name type="scientific">Deinococcus daejeonensis</name>
    <dbReference type="NCBI Taxonomy" id="1007098"/>
    <lineage>
        <taxon>Bacteria</taxon>
        <taxon>Thermotogati</taxon>
        <taxon>Deinococcota</taxon>
        <taxon>Deinococci</taxon>
        <taxon>Deinococcales</taxon>
        <taxon>Deinococcaceae</taxon>
        <taxon>Deinococcus</taxon>
    </lineage>
</organism>
<accession>A0ABQ2JLC1</accession>
<comment type="caution">
    <text evidence="1">The sequence shown here is derived from an EMBL/GenBank/DDBJ whole genome shotgun (WGS) entry which is preliminary data.</text>
</comment>
<proteinExistence type="predicted"/>